<accession>A0ABU1SXS9</accession>
<dbReference type="InterPro" id="IPR014942">
    <property type="entry name" value="AbiEii"/>
</dbReference>
<dbReference type="RefSeq" id="WP_310235295.1">
    <property type="nucleotide sequence ID" value="NZ_JAVDUP010000010.1"/>
</dbReference>
<dbReference type="Pfam" id="PF08843">
    <property type="entry name" value="AbiEii"/>
    <property type="match status" value="1"/>
</dbReference>
<protein>
    <submittedName>
        <fullName evidence="1">Nucleotidyltransferase component of viral defense system</fullName>
    </submittedName>
</protein>
<proteinExistence type="predicted"/>
<dbReference type="EMBL" id="JAVDUP010000010">
    <property type="protein sequence ID" value="MDR6903787.1"/>
    <property type="molecule type" value="Genomic_DNA"/>
</dbReference>
<reference evidence="1 2" key="1">
    <citation type="submission" date="2023-07" db="EMBL/GenBank/DDBJ databases">
        <title>Sorghum-associated microbial communities from plants grown in Nebraska, USA.</title>
        <authorList>
            <person name="Schachtman D."/>
        </authorList>
    </citation>
    <scope>NUCLEOTIDE SEQUENCE [LARGE SCALE GENOMIC DNA]</scope>
    <source>
        <strain evidence="1 2">3199</strain>
    </source>
</reference>
<sequence length="303" mass="33647">MKGKPDRQTLLEVQEYFGLPSAALVEKDWFVVQALAAIHDVKVDGLTLAFGGGTALGRAYRLLERMSEDIDLRIVGEKSTSRSVLKRLRGEVNDRLAAAGFAVDGHYEVKQNDKYVRYDLPYEPIARGEGVLRPEIKIELSSFPVAAAPETRSVSSFVAEAKKEKPEAIDVRCVRLVETAADKFVALARRAGFAFSGLGKLDHTLVRHVYDLSRMDGQYDLDAAVTIALETMKVEAATRAGDYPAYKDDPRAETLRTYEVMASHTEFAAGYSKLLGDLVYGERTEFKVAFEATQQFAERLRKA</sequence>
<gene>
    <name evidence="1" type="ORF">J2W52_005420</name>
</gene>
<evidence type="ECO:0000313" key="2">
    <source>
        <dbReference type="Proteomes" id="UP001250791"/>
    </source>
</evidence>
<keyword evidence="2" id="KW-1185">Reference proteome</keyword>
<comment type="caution">
    <text evidence="1">The sequence shown here is derived from an EMBL/GenBank/DDBJ whole genome shotgun (WGS) entry which is preliminary data.</text>
</comment>
<dbReference type="Gene3D" id="3.10.450.620">
    <property type="entry name" value="JHP933, nucleotidyltransferase-like core domain"/>
    <property type="match status" value="1"/>
</dbReference>
<dbReference type="Proteomes" id="UP001250791">
    <property type="component" value="Unassembled WGS sequence"/>
</dbReference>
<organism evidence="1 2">
    <name type="scientific">Rhizobium miluonense</name>
    <dbReference type="NCBI Taxonomy" id="411945"/>
    <lineage>
        <taxon>Bacteria</taxon>
        <taxon>Pseudomonadati</taxon>
        <taxon>Pseudomonadota</taxon>
        <taxon>Alphaproteobacteria</taxon>
        <taxon>Hyphomicrobiales</taxon>
        <taxon>Rhizobiaceae</taxon>
        <taxon>Rhizobium/Agrobacterium group</taxon>
        <taxon>Rhizobium</taxon>
    </lineage>
</organism>
<name>A0ABU1SXS9_9HYPH</name>
<evidence type="ECO:0000313" key="1">
    <source>
        <dbReference type="EMBL" id="MDR6903787.1"/>
    </source>
</evidence>